<gene>
    <name evidence="5" type="ORF">SaccyDRAFT_2375</name>
</gene>
<dbReference type="PRINTS" id="PR00455">
    <property type="entry name" value="HTHTETR"/>
</dbReference>
<dbReference type="OrthoDB" id="4542210at2"/>
<evidence type="ECO:0000313" key="5">
    <source>
        <dbReference type="EMBL" id="EHR61251.1"/>
    </source>
</evidence>
<dbReference type="GO" id="GO:0003700">
    <property type="term" value="F:DNA-binding transcription factor activity"/>
    <property type="evidence" value="ECO:0007669"/>
    <property type="project" value="TreeGrafter"/>
</dbReference>
<dbReference type="PANTHER" id="PTHR30055">
    <property type="entry name" value="HTH-TYPE TRANSCRIPTIONAL REGULATOR RUTR"/>
    <property type="match status" value="1"/>
</dbReference>
<dbReference type="STRING" id="882082.SaccyDRAFT_2375"/>
<name>H5XCK5_9PSEU</name>
<evidence type="ECO:0000256" key="1">
    <source>
        <dbReference type="ARBA" id="ARBA00023125"/>
    </source>
</evidence>
<keyword evidence="1 2" id="KW-0238">DNA-binding</keyword>
<sequence length="213" mass="23210">MSRPSPSPNAAPERAPDVLPLVPIHDHGRQRADAVRNRARVLDAAMRVAARHGAGNLTMDAVAAEASVGKGTVFRHFGDRTGLLTALLDRAERALQEGFLSGPPPLGPGAEPRLRLTAFGSAVLRHEQEHLDLYIAAVTDPHRRFTVPAHHVRHTHVAMLVRQLDPCVDAELLAHTLLGFLDTALTNHLLRLRGMDLPRLEAGWADLVTRLCP</sequence>
<evidence type="ECO:0000256" key="3">
    <source>
        <dbReference type="SAM" id="MobiDB-lite"/>
    </source>
</evidence>
<dbReference type="Gene3D" id="1.10.357.10">
    <property type="entry name" value="Tetracycline Repressor, domain 2"/>
    <property type="match status" value="1"/>
</dbReference>
<feature type="DNA-binding region" description="H-T-H motif" evidence="2">
    <location>
        <begin position="58"/>
        <end position="77"/>
    </location>
</feature>
<keyword evidence="6" id="KW-1185">Reference proteome</keyword>
<organism evidence="5 6">
    <name type="scientific">Saccharomonospora cyanea NA-134</name>
    <dbReference type="NCBI Taxonomy" id="882082"/>
    <lineage>
        <taxon>Bacteria</taxon>
        <taxon>Bacillati</taxon>
        <taxon>Actinomycetota</taxon>
        <taxon>Actinomycetes</taxon>
        <taxon>Pseudonocardiales</taxon>
        <taxon>Pseudonocardiaceae</taxon>
        <taxon>Saccharomonospora</taxon>
    </lineage>
</organism>
<evidence type="ECO:0000259" key="4">
    <source>
        <dbReference type="PROSITE" id="PS50977"/>
    </source>
</evidence>
<dbReference type="PANTHER" id="PTHR30055:SF209">
    <property type="entry name" value="POSSIBLE TRANSCRIPTIONAL REGULATORY PROTEIN (PROBABLY TETR-FAMILY)"/>
    <property type="match status" value="1"/>
</dbReference>
<evidence type="ECO:0000256" key="2">
    <source>
        <dbReference type="PROSITE-ProRule" id="PRU00335"/>
    </source>
</evidence>
<dbReference type="eggNOG" id="COG1309">
    <property type="taxonomic scope" value="Bacteria"/>
</dbReference>
<dbReference type="PROSITE" id="PS50977">
    <property type="entry name" value="HTH_TETR_2"/>
    <property type="match status" value="1"/>
</dbReference>
<dbReference type="AlphaFoldDB" id="H5XCK5"/>
<feature type="domain" description="HTH tetR-type" evidence="4">
    <location>
        <begin position="35"/>
        <end position="95"/>
    </location>
</feature>
<dbReference type="Proteomes" id="UP000002791">
    <property type="component" value="Chromosome"/>
</dbReference>
<dbReference type="HOGENOM" id="CLU_069356_17_2_11"/>
<dbReference type="EMBL" id="CM001440">
    <property type="protein sequence ID" value="EHR61251.1"/>
    <property type="molecule type" value="Genomic_DNA"/>
</dbReference>
<dbReference type="InterPro" id="IPR050109">
    <property type="entry name" value="HTH-type_TetR-like_transc_reg"/>
</dbReference>
<reference evidence="5 6" key="1">
    <citation type="submission" date="2011-11" db="EMBL/GenBank/DDBJ databases">
        <title>The Noncontiguous Finished sequence of Saccharomonospora cyanea NA-134.</title>
        <authorList>
            <consortium name="US DOE Joint Genome Institute"/>
            <person name="Lucas S."/>
            <person name="Han J."/>
            <person name="Lapidus A."/>
            <person name="Cheng J.-F."/>
            <person name="Goodwin L."/>
            <person name="Pitluck S."/>
            <person name="Peters L."/>
            <person name="Ovchinnikova G."/>
            <person name="Lu M."/>
            <person name="Detter J.C."/>
            <person name="Han C."/>
            <person name="Tapia R."/>
            <person name="Land M."/>
            <person name="Hauser L."/>
            <person name="Kyrpides N."/>
            <person name="Ivanova N."/>
            <person name="Pagani I."/>
            <person name="Brambilla E.-M."/>
            <person name="Klenk H.-P."/>
            <person name="Woyke T."/>
        </authorList>
    </citation>
    <scope>NUCLEOTIDE SEQUENCE [LARGE SCALE GENOMIC DNA]</scope>
    <source>
        <strain evidence="5 6">NA-134</strain>
    </source>
</reference>
<accession>H5XCK5</accession>
<proteinExistence type="predicted"/>
<dbReference type="RefSeq" id="WP_005456352.1">
    <property type="nucleotide sequence ID" value="NZ_CM001440.1"/>
</dbReference>
<evidence type="ECO:0000313" key="6">
    <source>
        <dbReference type="Proteomes" id="UP000002791"/>
    </source>
</evidence>
<dbReference type="GO" id="GO:0000976">
    <property type="term" value="F:transcription cis-regulatory region binding"/>
    <property type="evidence" value="ECO:0007669"/>
    <property type="project" value="TreeGrafter"/>
</dbReference>
<dbReference type="InterPro" id="IPR009057">
    <property type="entry name" value="Homeodomain-like_sf"/>
</dbReference>
<protein>
    <submittedName>
        <fullName evidence="5">Transcriptional regulator</fullName>
    </submittedName>
</protein>
<dbReference type="InterPro" id="IPR001647">
    <property type="entry name" value="HTH_TetR"/>
</dbReference>
<dbReference type="SUPFAM" id="SSF46689">
    <property type="entry name" value="Homeodomain-like"/>
    <property type="match status" value="1"/>
</dbReference>
<dbReference type="Pfam" id="PF00440">
    <property type="entry name" value="TetR_N"/>
    <property type="match status" value="1"/>
</dbReference>
<feature type="region of interest" description="Disordered" evidence="3">
    <location>
        <begin position="1"/>
        <end position="32"/>
    </location>
</feature>